<dbReference type="NCBIfam" id="TIGR03882">
    <property type="entry name" value="cyclo_dehyd_2"/>
    <property type="match status" value="1"/>
</dbReference>
<feature type="domain" description="YcaO" evidence="1">
    <location>
        <begin position="370"/>
        <end position="715"/>
    </location>
</feature>
<comment type="caution">
    <text evidence="2">The sequence shown here is derived from an EMBL/GenBank/DDBJ whole genome shotgun (WGS) entry which is preliminary data.</text>
</comment>
<evidence type="ECO:0000259" key="1">
    <source>
        <dbReference type="PROSITE" id="PS51664"/>
    </source>
</evidence>
<dbReference type="Gene3D" id="3.30.40.250">
    <property type="match status" value="1"/>
</dbReference>
<dbReference type="EMBL" id="JXQQ01000003">
    <property type="protein sequence ID" value="KIQ37196.1"/>
    <property type="molecule type" value="Genomic_DNA"/>
</dbReference>
<reference evidence="2 3" key="1">
    <citation type="submission" date="2014-12" db="EMBL/GenBank/DDBJ databases">
        <title>16Stimator: statistical estimation of ribosomal gene copy numbers from draft genome assemblies.</title>
        <authorList>
            <person name="Perisin M.A."/>
            <person name="Vetter M."/>
            <person name="Gilbert J.A."/>
            <person name="Bergelson J."/>
        </authorList>
    </citation>
    <scope>NUCLEOTIDE SEQUENCE [LARGE SCALE GENOMIC DNA]</scope>
    <source>
        <strain evidence="2 3">MEDvA23</strain>
    </source>
</reference>
<name>A0A0D0MX61_VARPD</name>
<dbReference type="Gene3D" id="3.30.1330.230">
    <property type="match status" value="1"/>
</dbReference>
<dbReference type="InterPro" id="IPR003776">
    <property type="entry name" value="YcaO-like_dom"/>
</dbReference>
<dbReference type="Pfam" id="PF02624">
    <property type="entry name" value="YcaO"/>
    <property type="match status" value="1"/>
</dbReference>
<accession>A0A0D0MX61</accession>
<dbReference type="InterPro" id="IPR022291">
    <property type="entry name" value="Bacteriocin_synth_cyclodeHase"/>
</dbReference>
<dbReference type="Gene3D" id="3.30.160.660">
    <property type="match status" value="1"/>
</dbReference>
<proteinExistence type="predicted"/>
<sequence length="715" mass="78122">MTRSRPAMDLFTDVFRWHDRFLPPLVQASGLMLMSETELLALGSPGVLAVERVLRDGVSLASHCRTAGPPAMLAEMLHGLEALVRQGLVRPVRDEDSARYVVPDFSSPGTRARLNEHADVVVLSKAVDEEAARRWGHEMVEGDALTIVFCDDCLDPRLGRIDAQQRAEKRTWMLVKPSGEQAMVGPLFTPDEATACWHCLSHRLLRNQPARAWWQARHGGEAIGVPVRADRELVEARWKELLPLAQRAVAQRSQQLWTLDPAQPHAVVARPQCPHCGDAGLMARLQREPVTLAPCLASARPDGGWRTVPASATVERLAPHVDPLCGVIARVVPLGAEVEDALTVYRSEIFRTPVVHGTPSANALVQVCLGKGMSTDQSRASAMCEAIERYAAFHQGDEACVVAAPSALDARCIPAHELARFSERQHQDGRRPPHAVASQATSPSDIAWWAPAWSLTSNERCYLPLSFCYANAPTESQQHTVWTSNGCAAGNTREEAVLQGFLELVERDAAAIWWYGRIQRPAIDLAILSGESAARIARSLGPSWRYWMLDITHDFGLPVVAAIGRHRATGDWAIGFGCSPDLVLACERALTEMSQLIAAEKKFVVPHSDDESGVPGFLMPGDAAPKRPAAEAAHADIAQEIARCVGIASGLGMETIVLDCTRPDIPLRTVKVVVPGLCHIWPELGNPRLYRVPVAMGWRGTPLQECDLNPQALYV</sequence>
<dbReference type="NCBIfam" id="TIGR00702">
    <property type="entry name" value="YcaO-type kinase domain"/>
    <property type="match status" value="1"/>
</dbReference>
<evidence type="ECO:0000313" key="2">
    <source>
        <dbReference type="EMBL" id="KIQ37196.1"/>
    </source>
</evidence>
<evidence type="ECO:0000313" key="3">
    <source>
        <dbReference type="Proteomes" id="UP000032067"/>
    </source>
</evidence>
<gene>
    <name evidence="2" type="ORF">RT97_00805</name>
</gene>
<protein>
    <submittedName>
        <fullName evidence="2">Cyclodehydratase</fullName>
    </submittedName>
</protein>
<dbReference type="Proteomes" id="UP000032067">
    <property type="component" value="Unassembled WGS sequence"/>
</dbReference>
<dbReference type="PROSITE" id="PS51664">
    <property type="entry name" value="YCAO"/>
    <property type="match status" value="1"/>
</dbReference>
<dbReference type="PANTHER" id="PTHR37809:SF1">
    <property type="entry name" value="RIBOSOMAL PROTEIN S12 METHYLTHIOTRANSFERASE ACCESSORY FACTOR YCAO"/>
    <property type="match status" value="1"/>
</dbReference>
<dbReference type="AlphaFoldDB" id="A0A0D0MX61"/>
<organism evidence="2 3">
    <name type="scientific">Variovorax paradoxus</name>
    <dbReference type="NCBI Taxonomy" id="34073"/>
    <lineage>
        <taxon>Bacteria</taxon>
        <taxon>Pseudomonadati</taxon>
        <taxon>Pseudomonadota</taxon>
        <taxon>Betaproteobacteria</taxon>
        <taxon>Burkholderiales</taxon>
        <taxon>Comamonadaceae</taxon>
        <taxon>Variovorax</taxon>
    </lineage>
</organism>
<dbReference type="Gene3D" id="3.40.50.720">
    <property type="entry name" value="NAD(P)-binding Rossmann-like Domain"/>
    <property type="match status" value="1"/>
</dbReference>
<dbReference type="PANTHER" id="PTHR37809">
    <property type="entry name" value="RIBOSOMAL PROTEIN S12 METHYLTHIOTRANSFERASE ACCESSORY FACTOR YCAO"/>
    <property type="match status" value="1"/>
</dbReference>